<comment type="caution">
    <text evidence="1">The sequence shown here is derived from an EMBL/GenBank/DDBJ whole genome shotgun (WGS) entry which is preliminary data.</text>
</comment>
<evidence type="ECO:0000313" key="2">
    <source>
        <dbReference type="Proteomes" id="UP000031563"/>
    </source>
</evidence>
<evidence type="ECO:0000313" key="1">
    <source>
        <dbReference type="EMBL" id="KKB42976.1"/>
    </source>
</evidence>
<proteinExistence type="predicted"/>
<organism evidence="1 2">
    <name type="scientific">Bacillus thermotolerans</name>
    <name type="common">Quasibacillus thermotolerans</name>
    <dbReference type="NCBI Taxonomy" id="1221996"/>
    <lineage>
        <taxon>Bacteria</taxon>
        <taxon>Bacillati</taxon>
        <taxon>Bacillota</taxon>
        <taxon>Bacilli</taxon>
        <taxon>Bacillales</taxon>
        <taxon>Bacillaceae</taxon>
        <taxon>Bacillus</taxon>
    </lineage>
</organism>
<dbReference type="AlphaFoldDB" id="A0A0F5IBS7"/>
<accession>A0A0F5IBS7</accession>
<keyword evidence="2" id="KW-1185">Reference proteome</keyword>
<sequence>MYAAKNTVSTGIFDGQTAIFEQIFQVEACLSANRPLISRDILAYLDEEGINLSRLEAVCVPGTEQKESSRSEPLAAQAIDMAAYISQQLNIPVYFIPAEQMPHMPGERSDYPGDPYLLYLAAHAQFMMKNRV</sequence>
<dbReference type="Proteomes" id="UP000031563">
    <property type="component" value="Unassembled WGS sequence"/>
</dbReference>
<name>A0A0F5IBS7_BACTR</name>
<reference evidence="1" key="1">
    <citation type="submission" date="2015-02" db="EMBL/GenBank/DDBJ databases">
        <title>Genome Assembly of Bacillaceae bacterium MTCC 8252.</title>
        <authorList>
            <person name="Verma A."/>
            <person name="Khatri I."/>
            <person name="Mual P."/>
            <person name="Subramanian S."/>
            <person name="Krishnamurthi S."/>
        </authorList>
    </citation>
    <scope>NUCLEOTIDE SEQUENCE [LARGE SCALE GENOMIC DNA]</scope>
    <source>
        <strain evidence="1">MTCC 8252</strain>
    </source>
</reference>
<dbReference type="STRING" id="1221996.QY95_03083"/>
<dbReference type="EMBL" id="JWIR02000006">
    <property type="protein sequence ID" value="KKB42976.1"/>
    <property type="molecule type" value="Genomic_DNA"/>
</dbReference>
<protein>
    <submittedName>
        <fullName evidence="1">Uncharacterized protein</fullName>
    </submittedName>
</protein>
<gene>
    <name evidence="1" type="ORF">QY95_03083</name>
</gene>